<evidence type="ECO:0000256" key="4">
    <source>
        <dbReference type="ARBA" id="ARBA00013297"/>
    </source>
</evidence>
<protein>
    <recommendedName>
        <fullName evidence="4">ADP-ribose pyrophosphatase</fullName>
        <ecNumber evidence="3">3.6.1.13</ecNumber>
    </recommendedName>
    <alternativeName>
        <fullName evidence="9">ADP-ribose diphosphatase</fullName>
    </alternativeName>
    <alternativeName>
        <fullName evidence="11">ADP-ribose phosphohydrolase</fullName>
    </alternativeName>
    <alternativeName>
        <fullName evidence="10">Adenosine diphosphoribose pyrophosphatase</fullName>
    </alternativeName>
</protein>
<evidence type="ECO:0000256" key="7">
    <source>
        <dbReference type="ARBA" id="ARBA00022842"/>
    </source>
</evidence>
<dbReference type="InterPro" id="IPR015797">
    <property type="entry name" value="NUDIX_hydrolase-like_dom_sf"/>
</dbReference>
<dbReference type="EMBL" id="BSRI01000001">
    <property type="protein sequence ID" value="GLV54931.1"/>
    <property type="molecule type" value="Genomic_DNA"/>
</dbReference>
<keyword evidence="5" id="KW-0479">Metal-binding</keyword>
<keyword evidence="7" id="KW-0460">Magnesium</keyword>
<evidence type="ECO:0000256" key="2">
    <source>
        <dbReference type="ARBA" id="ARBA00007482"/>
    </source>
</evidence>
<dbReference type="Gene3D" id="3.90.79.10">
    <property type="entry name" value="Nucleoside Triphosphate Pyrophosphohydrolase"/>
    <property type="match status" value="1"/>
</dbReference>
<evidence type="ECO:0000256" key="6">
    <source>
        <dbReference type="ARBA" id="ARBA00022801"/>
    </source>
</evidence>
<gene>
    <name evidence="14" type="ORF">KDH_17780</name>
</gene>
<sequence length="196" mass="22661">MDKKVEILEQRVLLNDFFKIEEARLRFRRFDGQMSDPVRRLVLERGDAVAALLVNTDTRKVLMTNQFRYPTWDKGPGWLHEVVAGMIDENEQPEDAVRREIHEEIGYQVHELTPIATFYVSPGGSSERIFLFYAEVTSADRVSNGGGLATEHEDIELIEVSFDELWDVLKRGEIRDAKTLIAVQWLQHKWQTSSQA</sequence>
<evidence type="ECO:0000256" key="11">
    <source>
        <dbReference type="ARBA" id="ARBA00033056"/>
    </source>
</evidence>
<accession>A0ABQ6FKY0</accession>
<organism evidence="14 15">
    <name type="scientific">Dictyobacter halimunensis</name>
    <dbReference type="NCBI Taxonomy" id="3026934"/>
    <lineage>
        <taxon>Bacteria</taxon>
        <taxon>Bacillati</taxon>
        <taxon>Chloroflexota</taxon>
        <taxon>Ktedonobacteria</taxon>
        <taxon>Ktedonobacterales</taxon>
        <taxon>Dictyobacteraceae</taxon>
        <taxon>Dictyobacter</taxon>
    </lineage>
</organism>
<dbReference type="Pfam" id="PF00293">
    <property type="entry name" value="NUDIX"/>
    <property type="match status" value="1"/>
</dbReference>
<dbReference type="PANTHER" id="PTHR11839:SF5">
    <property type="entry name" value="ADP-RIBOSE PYROPHOSPHATASE"/>
    <property type="match status" value="1"/>
</dbReference>
<comment type="cofactor">
    <cofactor evidence="1">
        <name>Mg(2+)</name>
        <dbReference type="ChEBI" id="CHEBI:18420"/>
    </cofactor>
</comment>
<evidence type="ECO:0000256" key="10">
    <source>
        <dbReference type="ARBA" id="ARBA00030308"/>
    </source>
</evidence>
<keyword evidence="15" id="KW-1185">Reference proteome</keyword>
<dbReference type="SUPFAM" id="SSF55811">
    <property type="entry name" value="Nudix"/>
    <property type="match status" value="1"/>
</dbReference>
<dbReference type="NCBIfam" id="TIGR00052">
    <property type="entry name" value="nudix-type nucleoside diphosphatase, YffH/AdpP family"/>
    <property type="match status" value="1"/>
</dbReference>
<evidence type="ECO:0000313" key="15">
    <source>
        <dbReference type="Proteomes" id="UP001344906"/>
    </source>
</evidence>
<comment type="similarity">
    <text evidence="2">Belongs to the Nudix hydrolase family. NudF subfamily.</text>
</comment>
<dbReference type="PANTHER" id="PTHR11839">
    <property type="entry name" value="UDP/ADP-SUGAR PYROPHOSPHATASE"/>
    <property type="match status" value="1"/>
</dbReference>
<dbReference type="InterPro" id="IPR004385">
    <property type="entry name" value="NDP_pyrophosphatase"/>
</dbReference>
<dbReference type="RefSeq" id="WP_338248820.1">
    <property type="nucleotide sequence ID" value="NZ_BSRI01000001.1"/>
</dbReference>
<dbReference type="InterPro" id="IPR020084">
    <property type="entry name" value="NUDIX_hydrolase_CS"/>
</dbReference>
<evidence type="ECO:0000313" key="14">
    <source>
        <dbReference type="EMBL" id="GLV54931.1"/>
    </source>
</evidence>
<evidence type="ECO:0000256" key="9">
    <source>
        <dbReference type="ARBA" id="ARBA00030162"/>
    </source>
</evidence>
<evidence type="ECO:0000259" key="13">
    <source>
        <dbReference type="PROSITE" id="PS51462"/>
    </source>
</evidence>
<evidence type="ECO:0000256" key="3">
    <source>
        <dbReference type="ARBA" id="ARBA00012453"/>
    </source>
</evidence>
<dbReference type="EC" id="3.6.1.13" evidence="3"/>
<dbReference type="PROSITE" id="PS00893">
    <property type="entry name" value="NUDIX_BOX"/>
    <property type="match status" value="1"/>
</dbReference>
<comment type="catalytic activity">
    <reaction evidence="12">
        <text>ADP-D-ribose + H2O = D-ribose 5-phosphate + AMP + 2 H(+)</text>
        <dbReference type="Rhea" id="RHEA:10412"/>
        <dbReference type="ChEBI" id="CHEBI:15377"/>
        <dbReference type="ChEBI" id="CHEBI:15378"/>
        <dbReference type="ChEBI" id="CHEBI:57967"/>
        <dbReference type="ChEBI" id="CHEBI:78346"/>
        <dbReference type="ChEBI" id="CHEBI:456215"/>
        <dbReference type="EC" id="3.6.1.13"/>
    </reaction>
</comment>
<feature type="domain" description="Nudix hydrolase" evidence="13">
    <location>
        <begin position="44"/>
        <end position="182"/>
    </location>
</feature>
<name>A0ABQ6FKY0_9CHLR</name>
<dbReference type="PROSITE" id="PS51462">
    <property type="entry name" value="NUDIX"/>
    <property type="match status" value="1"/>
</dbReference>
<evidence type="ECO:0000256" key="1">
    <source>
        <dbReference type="ARBA" id="ARBA00001946"/>
    </source>
</evidence>
<dbReference type="CDD" id="cd24157">
    <property type="entry name" value="NUDIX_GDPMK"/>
    <property type="match status" value="1"/>
</dbReference>
<evidence type="ECO:0000256" key="5">
    <source>
        <dbReference type="ARBA" id="ARBA00022723"/>
    </source>
</evidence>
<comment type="function">
    <text evidence="8">Acts on ADP-mannose and ADP-glucose as well as ADP-ribose. Prevents glycogen biosynthesis. The reaction catalyzed by this enzyme is a limiting step of the gluconeogenic process.</text>
</comment>
<comment type="caution">
    <text evidence="14">The sequence shown here is derived from an EMBL/GenBank/DDBJ whole genome shotgun (WGS) entry which is preliminary data.</text>
</comment>
<evidence type="ECO:0000256" key="12">
    <source>
        <dbReference type="ARBA" id="ARBA00049546"/>
    </source>
</evidence>
<keyword evidence="6" id="KW-0378">Hydrolase</keyword>
<dbReference type="Proteomes" id="UP001344906">
    <property type="component" value="Unassembled WGS sequence"/>
</dbReference>
<evidence type="ECO:0000256" key="8">
    <source>
        <dbReference type="ARBA" id="ARBA00025164"/>
    </source>
</evidence>
<dbReference type="InterPro" id="IPR000086">
    <property type="entry name" value="NUDIX_hydrolase_dom"/>
</dbReference>
<reference evidence="14 15" key="1">
    <citation type="submission" date="2023-02" db="EMBL/GenBank/DDBJ databases">
        <title>Dictyobacter halimunensis sp. nov., a new member of the class Ktedonobacteria from forest soil in a geothermal area.</title>
        <authorList>
            <person name="Rachmania M.K."/>
            <person name="Ningsih F."/>
            <person name="Sakai Y."/>
            <person name="Yabe S."/>
            <person name="Yokota A."/>
            <person name="Sjamsuridzal W."/>
        </authorList>
    </citation>
    <scope>NUCLEOTIDE SEQUENCE [LARGE SCALE GENOMIC DNA]</scope>
    <source>
        <strain evidence="14 15">S3.2.2.5</strain>
    </source>
</reference>
<proteinExistence type="inferred from homology"/>